<keyword evidence="2" id="KW-1185">Reference proteome</keyword>
<evidence type="ECO:0000313" key="1">
    <source>
        <dbReference type="EMBL" id="MBB6211016.1"/>
    </source>
</evidence>
<comment type="caution">
    <text evidence="1">The sequence shown here is derived from an EMBL/GenBank/DDBJ whole genome shotgun (WGS) entry which is preliminary data.</text>
</comment>
<dbReference type="Proteomes" id="UP000544872">
    <property type="component" value="Unassembled WGS sequence"/>
</dbReference>
<organism evidence="1 2">
    <name type="scientific">Novispirillum itersonii</name>
    <name type="common">Aquaspirillum itersonii</name>
    <dbReference type="NCBI Taxonomy" id="189"/>
    <lineage>
        <taxon>Bacteria</taxon>
        <taxon>Pseudomonadati</taxon>
        <taxon>Pseudomonadota</taxon>
        <taxon>Alphaproteobacteria</taxon>
        <taxon>Rhodospirillales</taxon>
        <taxon>Novispirillaceae</taxon>
        <taxon>Novispirillum</taxon>
    </lineage>
</organism>
<gene>
    <name evidence="1" type="ORF">FHS48_002451</name>
</gene>
<dbReference type="RefSeq" id="WP_184263842.1">
    <property type="nucleotide sequence ID" value="NZ_JACIIX010000009.1"/>
</dbReference>
<accession>A0A7W9ZGD1</accession>
<proteinExistence type="predicted"/>
<sequence>MTLSNTVTKQAYSTNGGTTVWPFSFPLDRDSDLIMVLTGPGGAEETIAPGRYRVDRSSSGSPGGTVSFPLSGPALPMGHSVTLLRRVPVTQTTDLVTGAAFYAEDLERALDRQTMIDQQQQEEIGRALKIPVSDLPNGVTLPPMNTRANRVLAFDGAGGVTVSSFTLKQIESGATTELSAQDAQHAAVEADAARDVVLINKADFDPKYADFSGKYADFAPKYSLFTPAYADFAAKYADFVPKHTIAQAQWPTVQMAGKWAEEAEDVEVLPGQYSAKHWARKSAAVVLGGTTVISSNDKVPDFLGNKLLAGNGIALGVAAAGSGQTMTVSNTAVPKFYTRASAALAQNASLTLATPGVKDGEGLKRVVSVFEETVGTALTDSATDFDLADEAQFAFRAYTPNTAVTLVGNEKAGPVSVVATTVDGFNDTATVPVSADGAMALSVYYDAASTTMKAVVTQRLTPGSYTVGTPVTVASSRKYALKLLRLTTNTVVMTYRGTSSTPYVYYLRVMTVAADGTVTLGAEQVLRNSGYSYGTPNGSLCRISDTEFCAAVIDIIPGGGNQYVNFARVTVSGTVASVGSWVTLVTDTNLGGGLEVASVGSGVVAVAWSISSGAWWLRLLDVTTTPYTPGGAAYNTGVEYTDRVAGILPLSDTHFLFCTWRQDIQYLGARVLSRTGTGTPAYVSQKTLVLGSVGAPYTYCPSAFVQTAPGKFRFHGLSSGGVTNKAYYLDFSCAADLTLTVDTVQTVTFTGASIEGAYPATHILTADGFVWTMFPDTTTYALRAVEYRPSLTATLATGAWAADDAGRAVVAAGGVAKIAAISGATAELSTLSAFSTIGTFTAGNWSLRDAALYDGKVQTVKAVPAVVRTTKDSSLWEALTGLSASVSGAVKLAWSFDGRSWSVWDGSARRIIVTNRASIHGGIDPQWMVRNDADSWVFPPENNAQSALETAFGYTANQTAPAVYAALGAAGFAALGFTKSMTGTVRVGMWLPPGGSFDQLTLNYTGRSAWKRAESGYSIDYGREDQVVITRTASGTASVFATVMHVETT</sequence>
<reference evidence="1 2" key="1">
    <citation type="submission" date="2020-08" db="EMBL/GenBank/DDBJ databases">
        <title>Genomic Encyclopedia of Type Strains, Phase IV (KMG-IV): sequencing the most valuable type-strain genomes for metagenomic binning, comparative biology and taxonomic classification.</title>
        <authorList>
            <person name="Goeker M."/>
        </authorList>
    </citation>
    <scope>NUCLEOTIDE SEQUENCE [LARGE SCALE GENOMIC DNA]</scope>
    <source>
        <strain evidence="1 2">DSM 11590</strain>
    </source>
</reference>
<name>A0A7W9ZGD1_NOVIT</name>
<evidence type="ECO:0000313" key="2">
    <source>
        <dbReference type="Proteomes" id="UP000544872"/>
    </source>
</evidence>
<dbReference type="AlphaFoldDB" id="A0A7W9ZGD1"/>
<dbReference type="EMBL" id="JACIIX010000009">
    <property type="protein sequence ID" value="MBB6211016.1"/>
    <property type="molecule type" value="Genomic_DNA"/>
</dbReference>
<protein>
    <submittedName>
        <fullName evidence="1">Uncharacterized protein</fullName>
    </submittedName>
</protein>